<reference evidence="3" key="2">
    <citation type="journal article" date="2020" name="Microorganisms">
        <title>Osmotic Adaptation and Compatible Solute Biosynthesis of Phototrophic Bacteria as Revealed from Genome Analyses.</title>
        <authorList>
            <person name="Imhoff J.F."/>
            <person name="Rahn T."/>
            <person name="Kunzel S."/>
            <person name="Keller A."/>
            <person name="Neulinger S.C."/>
        </authorList>
    </citation>
    <scope>NUCLEOTIDE SEQUENCE</scope>
    <source>
        <strain evidence="3">DSM 11080</strain>
    </source>
</reference>
<organism evidence="3 4">
    <name type="scientific">Halochromatium glycolicum</name>
    <dbReference type="NCBI Taxonomy" id="85075"/>
    <lineage>
        <taxon>Bacteria</taxon>
        <taxon>Pseudomonadati</taxon>
        <taxon>Pseudomonadota</taxon>
        <taxon>Gammaproteobacteria</taxon>
        <taxon>Chromatiales</taxon>
        <taxon>Chromatiaceae</taxon>
        <taxon>Halochromatium</taxon>
    </lineage>
</organism>
<evidence type="ECO:0000313" key="4">
    <source>
        <dbReference type="Proteomes" id="UP001296776"/>
    </source>
</evidence>
<dbReference type="RefSeq" id="WP_200345710.1">
    <property type="nucleotide sequence ID" value="NZ_NRSJ01000011.1"/>
</dbReference>
<feature type="signal peptide" evidence="2">
    <location>
        <begin position="1"/>
        <end position="22"/>
    </location>
</feature>
<proteinExistence type="predicted"/>
<gene>
    <name evidence="3" type="ORF">CKO40_08125</name>
</gene>
<keyword evidence="4" id="KW-1185">Reference proteome</keyword>
<dbReference type="EMBL" id="NRSJ01000011">
    <property type="protein sequence ID" value="MBK1704505.1"/>
    <property type="molecule type" value="Genomic_DNA"/>
</dbReference>
<feature type="chain" id="PRO_5042603703" description="PBP domain-containing protein" evidence="2">
    <location>
        <begin position="23"/>
        <end position="571"/>
    </location>
</feature>
<reference evidence="3" key="1">
    <citation type="submission" date="2017-08" db="EMBL/GenBank/DDBJ databases">
        <authorList>
            <person name="Imhoff J.F."/>
            <person name="Rahn T."/>
            <person name="Kuenzel S."/>
            <person name="Neulinger S.C."/>
        </authorList>
    </citation>
    <scope>NUCLEOTIDE SEQUENCE</scope>
    <source>
        <strain evidence="3">DSM 11080</strain>
    </source>
</reference>
<keyword evidence="2" id="KW-0732">Signal</keyword>
<accession>A0AAJ0U3A8</accession>
<name>A0AAJ0U3A8_9GAMM</name>
<evidence type="ECO:0000313" key="3">
    <source>
        <dbReference type="EMBL" id="MBK1704505.1"/>
    </source>
</evidence>
<evidence type="ECO:0008006" key="5">
    <source>
        <dbReference type="Google" id="ProtNLM"/>
    </source>
</evidence>
<dbReference type="Proteomes" id="UP001296776">
    <property type="component" value="Unassembled WGS sequence"/>
</dbReference>
<evidence type="ECO:0000256" key="2">
    <source>
        <dbReference type="SAM" id="SignalP"/>
    </source>
</evidence>
<sequence length="571" mass="59484">MNVQYKILVSSVALALSGGAQAASLGAAHEVYISGATAPQNFLREDTILRLCDFDAAAINVYVDQISNANGVTDVLAGDLLEQGDHFVVQCTTKTGFNDANLDAKSIAVYKFNGGSATGVAPVADATTVSFMDAAPANCSAPTRNIPFVTDNSRTYNLYECPNAPLVAQIPDAGVSDIEPDRFVGPLALNFGAEPVGVASKETQPYIDRGNLKKQGGPGLVFGVAVTLPLYDELLDSQQAAGMPWMASCPANPTRAQRDSVDCMPSLAKSDVTAVFTGSVKSWADFKPYGLTLDPVSGANAVAEGNKVYICKRTNGSGTHAQHSIEYMGTGCLQDSDLPMLEQNNGVAVAGSVVGVYANKGSSDMDDCLDALGTGAGFNGDFTSLPPTLGDAKGDSSVVPGTGLPAVPNPSDPFKPAYNYKTEAWAMGYNSLEKNTDLGYAYRFVRVNTVPPTLVEAADGNYTQTYYLSFQHRVDGSGKADPRTGGMRSTAANVAVLDAYFEEYAAIDPLAIDAVNTAFEVDPDGTAGSGDEWQGGFLTTVPGGGAIPATPNARQTPSADPYSCAAQAPVL</sequence>
<evidence type="ECO:0000256" key="1">
    <source>
        <dbReference type="SAM" id="MobiDB-lite"/>
    </source>
</evidence>
<comment type="caution">
    <text evidence="3">The sequence shown here is derived from an EMBL/GenBank/DDBJ whole genome shotgun (WGS) entry which is preliminary data.</text>
</comment>
<dbReference type="AlphaFoldDB" id="A0AAJ0U3A8"/>
<feature type="region of interest" description="Disordered" evidence="1">
    <location>
        <begin position="550"/>
        <end position="571"/>
    </location>
</feature>
<protein>
    <recommendedName>
        <fullName evidence="5">PBP domain-containing protein</fullName>
    </recommendedName>
</protein>